<comment type="subcellular location">
    <subcellularLocation>
        <location evidence="1">Membrane</location>
        <topology evidence="1">Multi-pass membrane protein</topology>
    </subcellularLocation>
</comment>
<feature type="transmembrane region" description="Helical" evidence="8">
    <location>
        <begin position="138"/>
        <end position="156"/>
    </location>
</feature>
<keyword evidence="4 8" id="KW-1133">Transmembrane helix</keyword>
<reference evidence="10 11" key="2">
    <citation type="journal article" date="2013" name="PLoS Genet.">
        <title>Comparative genome structure, secondary metabolite, and effector coding capacity across Cochliobolus pathogens.</title>
        <authorList>
            <person name="Condon B.J."/>
            <person name="Leng Y."/>
            <person name="Wu D."/>
            <person name="Bushley K.E."/>
            <person name="Ohm R.A."/>
            <person name="Otillar R."/>
            <person name="Martin J."/>
            <person name="Schackwitz W."/>
            <person name="Grimwood J."/>
            <person name="MohdZainudin N."/>
            <person name="Xue C."/>
            <person name="Wang R."/>
            <person name="Manning V.A."/>
            <person name="Dhillon B."/>
            <person name="Tu Z.J."/>
            <person name="Steffenson B.J."/>
            <person name="Salamov A."/>
            <person name="Sun H."/>
            <person name="Lowry S."/>
            <person name="LaButti K."/>
            <person name="Han J."/>
            <person name="Copeland A."/>
            <person name="Lindquist E."/>
            <person name="Barry K."/>
            <person name="Schmutz J."/>
            <person name="Baker S.E."/>
            <person name="Ciuffetti L.M."/>
            <person name="Grigoriev I.V."/>
            <person name="Zhong S."/>
            <person name="Turgeon B.G."/>
        </authorList>
    </citation>
    <scope>NUCLEOTIDE SEQUENCE [LARGE SCALE GENOMIC DNA]</scope>
    <source>
        <strain evidence="11">28A</strain>
    </source>
</reference>
<feature type="transmembrane region" description="Helical" evidence="8">
    <location>
        <begin position="335"/>
        <end position="356"/>
    </location>
</feature>
<dbReference type="GO" id="GO:0022857">
    <property type="term" value="F:transmembrane transporter activity"/>
    <property type="evidence" value="ECO:0007669"/>
    <property type="project" value="InterPro"/>
</dbReference>
<dbReference type="Gene3D" id="1.20.1250.20">
    <property type="entry name" value="MFS general substrate transporter like domains"/>
    <property type="match status" value="2"/>
</dbReference>
<dbReference type="PROSITE" id="PS50850">
    <property type="entry name" value="MFS"/>
    <property type="match status" value="1"/>
</dbReference>
<keyword evidence="5 8" id="KW-0472">Membrane</keyword>
<feature type="transmembrane region" description="Helical" evidence="8">
    <location>
        <begin position="300"/>
        <end position="323"/>
    </location>
</feature>
<feature type="transmembrane region" description="Helical" evidence="8">
    <location>
        <begin position="168"/>
        <end position="188"/>
    </location>
</feature>
<keyword evidence="3 8" id="KW-0812">Transmembrane</keyword>
<dbReference type="Proteomes" id="UP000016935">
    <property type="component" value="Unassembled WGS sequence"/>
</dbReference>
<evidence type="ECO:0000256" key="5">
    <source>
        <dbReference type="ARBA" id="ARBA00023136"/>
    </source>
</evidence>
<evidence type="ECO:0000256" key="3">
    <source>
        <dbReference type="ARBA" id="ARBA00022692"/>
    </source>
</evidence>
<dbReference type="PANTHER" id="PTHR43791:SF59">
    <property type="entry name" value="TRANSPORTER, PUTATIVE (AFU_ORTHOLOGUE AFUA_1G06550)-RELATED"/>
    <property type="match status" value="1"/>
</dbReference>
<evidence type="ECO:0000259" key="9">
    <source>
        <dbReference type="PROSITE" id="PS50850"/>
    </source>
</evidence>
<dbReference type="GeneID" id="19403833"/>
<organism evidence="10 11">
    <name type="scientific">Exserohilum turcicum (strain 28A)</name>
    <name type="common">Northern leaf blight fungus</name>
    <name type="synonym">Setosphaeria turcica</name>
    <dbReference type="NCBI Taxonomy" id="671987"/>
    <lineage>
        <taxon>Eukaryota</taxon>
        <taxon>Fungi</taxon>
        <taxon>Dikarya</taxon>
        <taxon>Ascomycota</taxon>
        <taxon>Pezizomycotina</taxon>
        <taxon>Dothideomycetes</taxon>
        <taxon>Pleosporomycetidae</taxon>
        <taxon>Pleosporales</taxon>
        <taxon>Pleosporineae</taxon>
        <taxon>Pleosporaceae</taxon>
        <taxon>Exserohilum</taxon>
    </lineage>
</organism>
<dbReference type="Pfam" id="PF07690">
    <property type="entry name" value="MFS_1"/>
    <property type="match status" value="1"/>
</dbReference>
<evidence type="ECO:0000256" key="6">
    <source>
        <dbReference type="ARBA" id="ARBA00037968"/>
    </source>
</evidence>
<protein>
    <recommendedName>
        <fullName evidence="9">Major facilitator superfamily (MFS) profile domain-containing protein</fullName>
    </recommendedName>
</protein>
<comment type="similarity">
    <text evidence="6">Belongs to the major facilitator superfamily. Allantoate permease family.</text>
</comment>
<feature type="transmembrane region" description="Helical" evidence="8">
    <location>
        <begin position="365"/>
        <end position="383"/>
    </location>
</feature>
<name>R0K5S7_EXST2</name>
<dbReference type="InterPro" id="IPR020846">
    <property type="entry name" value="MFS_dom"/>
</dbReference>
<keyword evidence="2" id="KW-0813">Transport</keyword>
<dbReference type="eggNOG" id="KOG2533">
    <property type="taxonomic scope" value="Eukaryota"/>
</dbReference>
<evidence type="ECO:0000256" key="1">
    <source>
        <dbReference type="ARBA" id="ARBA00004141"/>
    </source>
</evidence>
<evidence type="ECO:0000256" key="2">
    <source>
        <dbReference type="ARBA" id="ARBA00022448"/>
    </source>
</evidence>
<feature type="transmembrane region" description="Helical" evidence="8">
    <location>
        <begin position="65"/>
        <end position="82"/>
    </location>
</feature>
<feature type="transmembrane region" description="Helical" evidence="8">
    <location>
        <begin position="426"/>
        <end position="446"/>
    </location>
</feature>
<dbReference type="GO" id="GO:0016020">
    <property type="term" value="C:membrane"/>
    <property type="evidence" value="ECO:0007669"/>
    <property type="project" value="UniProtKB-SubCell"/>
</dbReference>
<accession>R0K5S7</accession>
<dbReference type="EMBL" id="KB908833">
    <property type="protein sequence ID" value="EOA83657.1"/>
    <property type="molecule type" value="Genomic_DNA"/>
</dbReference>
<dbReference type="OrthoDB" id="6730379at2759"/>
<evidence type="ECO:0000313" key="11">
    <source>
        <dbReference type="Proteomes" id="UP000016935"/>
    </source>
</evidence>
<dbReference type="SUPFAM" id="SSF103473">
    <property type="entry name" value="MFS general substrate transporter"/>
    <property type="match status" value="1"/>
</dbReference>
<evidence type="ECO:0000256" key="7">
    <source>
        <dbReference type="SAM" id="MobiDB-lite"/>
    </source>
</evidence>
<reference evidence="10 11" key="1">
    <citation type="journal article" date="2012" name="PLoS Pathog.">
        <title>Diverse lifestyles and strategies of plant pathogenesis encoded in the genomes of eighteen Dothideomycetes fungi.</title>
        <authorList>
            <person name="Ohm R.A."/>
            <person name="Feau N."/>
            <person name="Henrissat B."/>
            <person name="Schoch C.L."/>
            <person name="Horwitz B.A."/>
            <person name="Barry K.W."/>
            <person name="Condon B.J."/>
            <person name="Copeland A.C."/>
            <person name="Dhillon B."/>
            <person name="Glaser F."/>
            <person name="Hesse C.N."/>
            <person name="Kosti I."/>
            <person name="LaButti K."/>
            <person name="Lindquist E.A."/>
            <person name="Lucas S."/>
            <person name="Salamov A.A."/>
            <person name="Bradshaw R.E."/>
            <person name="Ciuffetti L."/>
            <person name="Hamelin R.C."/>
            <person name="Kema G.H.J."/>
            <person name="Lawrence C."/>
            <person name="Scott J.A."/>
            <person name="Spatafora J.W."/>
            <person name="Turgeon B.G."/>
            <person name="de Wit P.J.G.M."/>
            <person name="Zhong S."/>
            <person name="Goodwin S.B."/>
            <person name="Grigoriev I.V."/>
        </authorList>
    </citation>
    <scope>NUCLEOTIDE SEQUENCE [LARGE SCALE GENOMIC DNA]</scope>
    <source>
        <strain evidence="11">28A</strain>
    </source>
</reference>
<dbReference type="InterPro" id="IPR011701">
    <property type="entry name" value="MFS"/>
</dbReference>
<evidence type="ECO:0000256" key="4">
    <source>
        <dbReference type="ARBA" id="ARBA00022989"/>
    </source>
</evidence>
<proteinExistence type="inferred from homology"/>
<dbReference type="PANTHER" id="PTHR43791">
    <property type="entry name" value="PERMEASE-RELATED"/>
    <property type="match status" value="1"/>
</dbReference>
<gene>
    <name evidence="10" type="ORF">SETTUDRAFT_33943</name>
</gene>
<dbReference type="FunFam" id="1.20.1250.20:FF:000295">
    <property type="entry name" value="Unplaced genomic scaffold supercont1.7, whole genome shotgun sequence"/>
    <property type="match status" value="1"/>
</dbReference>
<sequence length="542" mass="59245">MSQKPEVAESAADIGTKPDVETTESIHKAGGAKGGKGRDKAAELLASSERIVVTSEDNKRVLKKIDLVILPILLSVYFLQSLDKTTLSYASVFGLIKDAKLDPNSQQYSWLGSIVYIAQLVAQPLVAFLLVKLRMGKFIGAMVFTWGCILCCMAGAKNFAGLMATRFLLGAFEAAVAPAFIAVVQMWYKRGEQTNRNAAWYAMLGIVNILGSLLCYGLGHINSDLLHSYQIIFLFCGLLTVVVSIFVWIFMPDSPMEASFLNEHEKLIAVERLRMNQMGVASRVWKWDHVLEAFLDPKTWLWFSMLTAISIPSGGISAFGPLIIEGFGFGKFETILFNMPFGVVQIVATVGGAWLATRLKKKSPVLILLCIPPIAGIIILMVVGRGASNRGVLLFGYYLTSFYPGISPLIYSWSGQNTGGDTKRKVTTSILFVGASAGNIIGPQLFKPSEKPYYKRGLRANLALFITIIVLILIAVVWIKLLNRKHAATRESMGKSAVVVDTSMGSAREGSAEEAEIEASGVGDKAFDDVTDIKNEDFIYVY</sequence>
<feature type="transmembrane region" description="Helical" evidence="8">
    <location>
        <begin position="200"/>
        <end position="219"/>
    </location>
</feature>
<dbReference type="AlphaFoldDB" id="R0K5S7"/>
<keyword evidence="11" id="KW-1185">Reference proteome</keyword>
<feature type="transmembrane region" description="Helical" evidence="8">
    <location>
        <begin position="231"/>
        <end position="251"/>
    </location>
</feature>
<dbReference type="FunFam" id="1.20.1250.20:FF:000064">
    <property type="entry name" value="MFS allantoate transporter"/>
    <property type="match status" value="1"/>
</dbReference>
<feature type="transmembrane region" description="Helical" evidence="8">
    <location>
        <begin position="458"/>
        <end position="482"/>
    </location>
</feature>
<dbReference type="HOGENOM" id="CLU_001265_0_5_1"/>
<feature type="region of interest" description="Disordered" evidence="7">
    <location>
        <begin position="1"/>
        <end position="38"/>
    </location>
</feature>
<feature type="transmembrane region" description="Helical" evidence="8">
    <location>
        <begin position="395"/>
        <end position="414"/>
    </location>
</feature>
<feature type="compositionally biased region" description="Basic and acidic residues" evidence="7">
    <location>
        <begin position="16"/>
        <end position="27"/>
    </location>
</feature>
<feature type="transmembrane region" description="Helical" evidence="8">
    <location>
        <begin position="110"/>
        <end position="131"/>
    </location>
</feature>
<dbReference type="InterPro" id="IPR036259">
    <property type="entry name" value="MFS_trans_sf"/>
</dbReference>
<evidence type="ECO:0000256" key="8">
    <source>
        <dbReference type="SAM" id="Phobius"/>
    </source>
</evidence>
<feature type="domain" description="Major facilitator superfamily (MFS) profile" evidence="9">
    <location>
        <begin position="69"/>
        <end position="487"/>
    </location>
</feature>
<dbReference type="RefSeq" id="XP_008028843.1">
    <property type="nucleotide sequence ID" value="XM_008030652.1"/>
</dbReference>
<evidence type="ECO:0000313" key="10">
    <source>
        <dbReference type="EMBL" id="EOA83657.1"/>
    </source>
</evidence>